<dbReference type="GO" id="GO:0044781">
    <property type="term" value="P:bacterial-type flagellum organization"/>
    <property type="evidence" value="ECO:0007669"/>
    <property type="project" value="UniProtKB-KW"/>
</dbReference>
<dbReference type="NCBIfam" id="TIGR00202">
    <property type="entry name" value="csrA"/>
    <property type="match status" value="1"/>
</dbReference>
<dbReference type="AlphaFoldDB" id="A0A518GP85"/>
<dbReference type="InterPro" id="IPR036107">
    <property type="entry name" value="CsrA_sf"/>
</dbReference>
<evidence type="ECO:0000256" key="2">
    <source>
        <dbReference type="ARBA" id="ARBA00022845"/>
    </source>
</evidence>
<keyword evidence="4" id="KW-1005">Bacterial flagellum biogenesis</keyword>
<keyword evidence="1 4" id="KW-0963">Cytoplasm</keyword>
<keyword evidence="6" id="KW-1185">Reference proteome</keyword>
<evidence type="ECO:0000313" key="6">
    <source>
        <dbReference type="Proteomes" id="UP000315349"/>
    </source>
</evidence>
<dbReference type="Gene3D" id="2.60.40.4380">
    <property type="entry name" value="Translational regulator CsrA"/>
    <property type="match status" value="1"/>
</dbReference>
<dbReference type="PANTHER" id="PTHR34984">
    <property type="entry name" value="CARBON STORAGE REGULATOR"/>
    <property type="match status" value="1"/>
</dbReference>
<evidence type="ECO:0000256" key="4">
    <source>
        <dbReference type="HAMAP-Rule" id="MF_00167"/>
    </source>
</evidence>
<reference evidence="5 6" key="1">
    <citation type="submission" date="2019-02" db="EMBL/GenBank/DDBJ databases">
        <title>Deep-cultivation of Planctomycetes and their phenomic and genomic characterization uncovers novel biology.</title>
        <authorList>
            <person name="Wiegand S."/>
            <person name="Jogler M."/>
            <person name="Boedeker C."/>
            <person name="Pinto D."/>
            <person name="Vollmers J."/>
            <person name="Rivas-Marin E."/>
            <person name="Kohn T."/>
            <person name="Peeters S.H."/>
            <person name="Heuer A."/>
            <person name="Rast P."/>
            <person name="Oberbeckmann S."/>
            <person name="Bunk B."/>
            <person name="Jeske O."/>
            <person name="Meyerdierks A."/>
            <person name="Storesund J.E."/>
            <person name="Kallscheuer N."/>
            <person name="Luecker S."/>
            <person name="Lage O.M."/>
            <person name="Pohl T."/>
            <person name="Merkel B.J."/>
            <person name="Hornburger P."/>
            <person name="Mueller R.-W."/>
            <person name="Bruemmer F."/>
            <person name="Labrenz M."/>
            <person name="Spormann A.M."/>
            <person name="Op den Camp H."/>
            <person name="Overmann J."/>
            <person name="Amann R."/>
            <person name="Jetten M.S.M."/>
            <person name="Mascher T."/>
            <person name="Medema M.H."/>
            <person name="Devos D.P."/>
            <person name="Kaster A.-K."/>
            <person name="Ovreas L."/>
            <person name="Rohde M."/>
            <person name="Galperin M.Y."/>
            <person name="Jogler C."/>
        </authorList>
    </citation>
    <scope>NUCLEOTIDE SEQUENCE [LARGE SCALE GENOMIC DNA]</scope>
    <source>
        <strain evidence="5 6">Spb1</strain>
    </source>
</reference>
<dbReference type="EMBL" id="CP036299">
    <property type="protein sequence ID" value="QDV30281.1"/>
    <property type="molecule type" value="Genomic_DNA"/>
</dbReference>
<dbReference type="Pfam" id="PF02599">
    <property type="entry name" value="CsrA"/>
    <property type="match status" value="1"/>
</dbReference>
<accession>A0A518GP85</accession>
<dbReference type="GO" id="GO:0045947">
    <property type="term" value="P:negative regulation of translational initiation"/>
    <property type="evidence" value="ECO:0007669"/>
    <property type="project" value="UniProtKB-UniRule"/>
</dbReference>
<dbReference type="GO" id="GO:1902208">
    <property type="term" value="P:regulation of bacterial-type flagellum assembly"/>
    <property type="evidence" value="ECO:0007669"/>
    <property type="project" value="UniProtKB-UniRule"/>
</dbReference>
<dbReference type="HAMAP" id="MF_00167">
    <property type="entry name" value="CsrA"/>
    <property type="match status" value="1"/>
</dbReference>
<name>A0A518GP85_9PLAN</name>
<dbReference type="KEGG" id="peh:Spb1_22100"/>
<keyword evidence="3 4" id="KW-0694">RNA-binding</keyword>
<comment type="function">
    <text evidence="4">A translational regulator that binds mRNA to regulate translation initiation and/or mRNA stability. Usually binds in the 5'-UTR at or near the Shine-Dalgarno sequence preventing ribosome-binding, thus repressing translation. Its main target seems to be the major flagellin gene, while its function is anatagonized by FliW.</text>
</comment>
<dbReference type="GO" id="GO:0006402">
    <property type="term" value="P:mRNA catabolic process"/>
    <property type="evidence" value="ECO:0007669"/>
    <property type="project" value="InterPro"/>
</dbReference>
<evidence type="ECO:0000256" key="3">
    <source>
        <dbReference type="ARBA" id="ARBA00022884"/>
    </source>
</evidence>
<comment type="subunit">
    <text evidence="4">Homodimer; the beta-strands of each monomer intercalate to form a hydrophobic core, while the alpha-helices form wings that extend away from the core.</text>
</comment>
<comment type="subcellular location">
    <subcellularLocation>
        <location evidence="4">Cytoplasm</location>
    </subcellularLocation>
</comment>
<keyword evidence="4" id="KW-0678">Repressor</keyword>
<dbReference type="PANTHER" id="PTHR34984:SF1">
    <property type="entry name" value="CARBON STORAGE REGULATOR"/>
    <property type="match status" value="1"/>
</dbReference>
<protein>
    <recommendedName>
        <fullName evidence="4">Translational regulator CsrA</fullName>
    </recommendedName>
</protein>
<sequence length="70" mass="7979">MLVLSRKQGEQICIGEGVTLTVVSVHGDRVRLGIQAPREVTVDRQEIRQRKIEEQSEWESQGHRLITEVA</sequence>
<dbReference type="Proteomes" id="UP000315349">
    <property type="component" value="Chromosome"/>
</dbReference>
<gene>
    <name evidence="5" type="primary">csrA_2</name>
    <name evidence="4" type="synonym">csrA</name>
    <name evidence="5" type="ORF">Spb1_22100</name>
</gene>
<dbReference type="RefSeq" id="WP_145299393.1">
    <property type="nucleotide sequence ID" value="NZ_CP036299.1"/>
</dbReference>
<dbReference type="GO" id="GO:0006109">
    <property type="term" value="P:regulation of carbohydrate metabolic process"/>
    <property type="evidence" value="ECO:0007669"/>
    <property type="project" value="InterPro"/>
</dbReference>
<dbReference type="OrthoDB" id="289081at2"/>
<comment type="similarity">
    <text evidence="4">Belongs to the CsrA/RsmA family.</text>
</comment>
<dbReference type="InterPro" id="IPR003751">
    <property type="entry name" value="CsrA"/>
</dbReference>
<proteinExistence type="inferred from homology"/>
<dbReference type="GO" id="GO:0048027">
    <property type="term" value="F:mRNA 5'-UTR binding"/>
    <property type="evidence" value="ECO:0007669"/>
    <property type="project" value="UniProtKB-UniRule"/>
</dbReference>
<organism evidence="5 6">
    <name type="scientific">Planctopirus ephydatiae</name>
    <dbReference type="NCBI Taxonomy" id="2528019"/>
    <lineage>
        <taxon>Bacteria</taxon>
        <taxon>Pseudomonadati</taxon>
        <taxon>Planctomycetota</taxon>
        <taxon>Planctomycetia</taxon>
        <taxon>Planctomycetales</taxon>
        <taxon>Planctomycetaceae</taxon>
        <taxon>Planctopirus</taxon>
    </lineage>
</organism>
<dbReference type="SUPFAM" id="SSF117130">
    <property type="entry name" value="CsrA-like"/>
    <property type="match status" value="1"/>
</dbReference>
<keyword evidence="2 4" id="KW-0810">Translation regulation</keyword>
<dbReference type="NCBIfam" id="NF002469">
    <property type="entry name" value="PRK01712.1"/>
    <property type="match status" value="1"/>
</dbReference>
<dbReference type="GO" id="GO:0005829">
    <property type="term" value="C:cytosol"/>
    <property type="evidence" value="ECO:0007669"/>
    <property type="project" value="TreeGrafter"/>
</dbReference>
<evidence type="ECO:0000313" key="5">
    <source>
        <dbReference type="EMBL" id="QDV30281.1"/>
    </source>
</evidence>
<evidence type="ECO:0000256" key="1">
    <source>
        <dbReference type="ARBA" id="ARBA00022490"/>
    </source>
</evidence>